<keyword evidence="1" id="KW-1133">Transmembrane helix</keyword>
<name>A0A3B6W594_BRAHO</name>
<dbReference type="KEGG" id="bhd:BHYOB78_07925"/>
<dbReference type="EMBL" id="CP015910">
    <property type="protein sequence ID" value="ANN63794.1"/>
    <property type="molecule type" value="Genomic_DNA"/>
</dbReference>
<reference evidence="3" key="1">
    <citation type="journal article" date="2016" name="Genome Announc.">
        <title>Complete Genome Sequence of Brachyspira hyodysenteriae Type Strain B78 (ATCC 27164).</title>
        <authorList>
            <person name="Mirajkar N.S."/>
            <person name="Johnson T.J."/>
            <person name="Gebhart C.J."/>
        </authorList>
    </citation>
    <scope>NUCLEOTIDE SEQUENCE [LARGE SCALE GENOMIC DNA]</scope>
    <source>
        <strain evidence="3">B78</strain>
    </source>
</reference>
<keyword evidence="1" id="KW-0812">Transmembrane</keyword>
<proteinExistence type="predicted"/>
<evidence type="ECO:0000256" key="1">
    <source>
        <dbReference type="SAM" id="Phobius"/>
    </source>
</evidence>
<protein>
    <submittedName>
        <fullName evidence="2">Uncharacterized protein</fullName>
    </submittedName>
</protein>
<organism evidence="2 3">
    <name type="scientific">Brachyspira hyodysenteriae ATCC 27164</name>
    <dbReference type="NCBI Taxonomy" id="1266923"/>
    <lineage>
        <taxon>Bacteria</taxon>
        <taxon>Pseudomonadati</taxon>
        <taxon>Spirochaetota</taxon>
        <taxon>Spirochaetia</taxon>
        <taxon>Brachyspirales</taxon>
        <taxon>Brachyspiraceae</taxon>
        <taxon>Brachyspira</taxon>
    </lineage>
</organism>
<keyword evidence="3" id="KW-1185">Reference proteome</keyword>
<evidence type="ECO:0000313" key="3">
    <source>
        <dbReference type="Proteomes" id="UP000092328"/>
    </source>
</evidence>
<accession>A0A3B6W594</accession>
<keyword evidence="1" id="KW-0472">Membrane</keyword>
<dbReference type="AlphaFoldDB" id="A0A3B6W594"/>
<dbReference type="Proteomes" id="UP000092328">
    <property type="component" value="Chromosome"/>
</dbReference>
<feature type="transmembrane region" description="Helical" evidence="1">
    <location>
        <begin position="6"/>
        <end position="24"/>
    </location>
</feature>
<gene>
    <name evidence="2" type="ORF">BHYOB78_07925</name>
</gene>
<reference evidence="3" key="2">
    <citation type="journal article" date="2017" name="Genome Announc.">
        <title>Correction for Mirajkar et al., Complete Genome Sequence of Brachyspira hyodysenteriae Type Strain B78 (ATCC 27164).</title>
        <authorList>
            <person name="Mirajkar N.S."/>
            <person name="Johnson T.J."/>
            <person name="Gebhart C.J."/>
        </authorList>
    </citation>
    <scope>NUCLEOTIDE SEQUENCE [LARGE SCALE GENOMIC DNA]</scope>
    <source>
        <strain evidence="3">B78</strain>
    </source>
</reference>
<evidence type="ECO:0000313" key="2">
    <source>
        <dbReference type="EMBL" id="ANN63794.1"/>
    </source>
</evidence>
<sequence length="80" mass="9521">MFIYYGIIFLSFYFFIKTYNISFVNINYMNPIELKLLISFNFIISFKANKVFIIFSDLYSISLLNIKSLNNSIFSKSEKI</sequence>